<reference evidence="2" key="1">
    <citation type="submission" date="2020-02" db="EMBL/GenBank/DDBJ databases">
        <authorList>
            <person name="Meier V. D."/>
        </authorList>
    </citation>
    <scope>NUCLEOTIDE SEQUENCE</scope>
    <source>
        <strain evidence="2">AVDCRST_MAG62</strain>
    </source>
</reference>
<gene>
    <name evidence="2" type="ORF">AVDCRST_MAG62-263</name>
</gene>
<dbReference type="AlphaFoldDB" id="A0A6J4SVD3"/>
<organism evidence="2">
    <name type="scientific">uncultured Sphingomonas sp</name>
    <dbReference type="NCBI Taxonomy" id="158754"/>
    <lineage>
        <taxon>Bacteria</taxon>
        <taxon>Pseudomonadati</taxon>
        <taxon>Pseudomonadota</taxon>
        <taxon>Alphaproteobacteria</taxon>
        <taxon>Sphingomonadales</taxon>
        <taxon>Sphingomonadaceae</taxon>
        <taxon>Sphingomonas</taxon>
        <taxon>environmental samples</taxon>
    </lineage>
</organism>
<dbReference type="SUPFAM" id="SSF52540">
    <property type="entry name" value="P-loop containing nucleoside triphosphate hydrolases"/>
    <property type="match status" value="1"/>
</dbReference>
<dbReference type="InterPro" id="IPR011335">
    <property type="entry name" value="Restrct_endonuc-II-like"/>
</dbReference>
<dbReference type="SUPFAM" id="SSF52980">
    <property type="entry name" value="Restriction endonuclease-like"/>
    <property type="match status" value="1"/>
</dbReference>
<dbReference type="InterPro" id="IPR014153">
    <property type="entry name" value="Ds_break_AddB"/>
</dbReference>
<proteinExistence type="predicted"/>
<name>A0A6J4SVD3_9SPHN</name>
<accession>A0A6J4SVD3</accession>
<dbReference type="EMBL" id="CADCWB010000037">
    <property type="protein sequence ID" value="CAA9506489.1"/>
    <property type="molecule type" value="Genomic_DNA"/>
</dbReference>
<sequence length="970" mass="104684">MPEAERPCVYTIGAHRSFADALVAGLMREHRSDPLVLARGRILLPNNRAIRTVTEAFVRASGGGLVLPRLIAIGDPELDDRIGGALDPAGGDPVPPAVEPTARLVTLARLVGWQVGTGGAERFRLAADLARTLDALLVEEIASSRLSEAVADAPELARHWQLSLDRLQSLLVAWPIELQAIGRIDLADRRNRLLRAAVQRWRQSPPPGFTVAAGITTSAPAIAALLARVARMPGGCLVLPGLSPVHLLSEEEWEALGPDPDSGRGDETHPQYHLKRLLDRVGVNRQEVERWRPAGRASARAVRERAIAHALTSARFTDRWATLPPPERRLSGIRLAELANPAAEAQAIAIALRRVLETPGKTAALVTPDRMLATRVSALLARWGIAADDSAGKPLGQTPAGTLLLGIAAASAERLAPVATLALLKHPLAGAGADRQAWLESARMLDLALRGPRPPEGLAGIDAHCRDKDREKKTRGCGEAWAKLRPCLEQLDRAFQGLVTLQRFAASLREFATAVAGDAAWSGPDGRAAADLLARLEEADGAANVELRAEDAVPLLRQLLDAEAVRPPYGGHPRIQILGLLETRLAHADLMVLGGLNEGVWPALPSPDPWLAPKIRANLGLPGLEYRIGLAAHDFASFLGAPQVLLTRARRDGRSPTVASRLLLRLQAMTGGLARDHPLERLALLIDRQSAEKPVRRPAPRPPAAERPRRIAVTSVDRLKADPFAFYAQAMLGLRALEPADADHTAAWKGSAVHKVLEEWLAHDQCDPDLLLPRARQLLEGEAIHPMLRALWQPRLLEAIEWVAEEVRKDQAADRRPLAAEQKGEAIVSGVTLHGTADRVDRLPDGRLGIIDYKTGKAPSVKAVDAGFALQLSLLGLIAQAGGFNDVAGLPGAHEYWSLAKDRDRFGKRTAVDGYAGAKGFLENAQASFAAVAADYLLGDKPFTAKLHPAFAPYGDYDQLMRLEEWYGRE</sequence>
<protein>
    <submittedName>
        <fullName evidence="2">FIG041266: ATP-dependent nuclease subunit B</fullName>
    </submittedName>
</protein>
<dbReference type="NCBIfam" id="TIGR02786">
    <property type="entry name" value="addB_alphas"/>
    <property type="match status" value="1"/>
</dbReference>
<dbReference type="InterPro" id="IPR027417">
    <property type="entry name" value="P-loop_NTPase"/>
</dbReference>
<dbReference type="InterPro" id="IPR011604">
    <property type="entry name" value="PDDEXK-like_dom_sf"/>
</dbReference>
<feature type="domain" description="PD-(D/E)XK endonuclease-like" evidence="1">
    <location>
        <begin position="711"/>
        <end position="932"/>
    </location>
</feature>
<evidence type="ECO:0000259" key="1">
    <source>
        <dbReference type="Pfam" id="PF12705"/>
    </source>
</evidence>
<evidence type="ECO:0000313" key="2">
    <source>
        <dbReference type="EMBL" id="CAA9506489.1"/>
    </source>
</evidence>
<dbReference type="Gene3D" id="3.90.320.10">
    <property type="match status" value="1"/>
</dbReference>
<dbReference type="Pfam" id="PF12705">
    <property type="entry name" value="PDDEXK_1"/>
    <property type="match status" value="1"/>
</dbReference>
<dbReference type="InterPro" id="IPR038726">
    <property type="entry name" value="PDDEXK_AddAB-type"/>
</dbReference>